<organism evidence="2 3">
    <name type="scientific">Methylopila henanensis</name>
    <dbReference type="NCBI Taxonomy" id="873516"/>
    <lineage>
        <taxon>Bacteria</taxon>
        <taxon>Pseudomonadati</taxon>
        <taxon>Pseudomonadota</taxon>
        <taxon>Alphaproteobacteria</taxon>
        <taxon>Hyphomicrobiales</taxon>
        <taxon>Methylopilaceae</taxon>
        <taxon>Methylopila</taxon>
    </lineage>
</organism>
<name>A0ABW4K875_9HYPH</name>
<dbReference type="RefSeq" id="WP_378800075.1">
    <property type="nucleotide sequence ID" value="NZ_JBHUER010000010.1"/>
</dbReference>
<feature type="transmembrane region" description="Helical" evidence="1">
    <location>
        <begin position="28"/>
        <end position="50"/>
    </location>
</feature>
<accession>A0ABW4K875</accession>
<reference evidence="3" key="1">
    <citation type="journal article" date="2019" name="Int. J. Syst. Evol. Microbiol.">
        <title>The Global Catalogue of Microorganisms (GCM) 10K type strain sequencing project: providing services to taxonomists for standard genome sequencing and annotation.</title>
        <authorList>
            <consortium name="The Broad Institute Genomics Platform"/>
            <consortium name="The Broad Institute Genome Sequencing Center for Infectious Disease"/>
            <person name="Wu L."/>
            <person name="Ma J."/>
        </authorList>
    </citation>
    <scope>NUCLEOTIDE SEQUENCE [LARGE SCALE GENOMIC DNA]</scope>
    <source>
        <strain evidence="3">KCTC 23707</strain>
    </source>
</reference>
<evidence type="ECO:0000313" key="2">
    <source>
        <dbReference type="EMBL" id="MFD1703987.1"/>
    </source>
</evidence>
<gene>
    <name evidence="2" type="ORF">ACFSCV_13350</name>
</gene>
<keyword evidence="1" id="KW-1133">Transmembrane helix</keyword>
<feature type="transmembrane region" description="Helical" evidence="1">
    <location>
        <begin position="56"/>
        <end position="75"/>
    </location>
</feature>
<evidence type="ECO:0000313" key="3">
    <source>
        <dbReference type="Proteomes" id="UP001597308"/>
    </source>
</evidence>
<dbReference type="Proteomes" id="UP001597308">
    <property type="component" value="Unassembled WGS sequence"/>
</dbReference>
<dbReference type="NCBIfam" id="NF033634">
    <property type="entry name" value="SLATT_1"/>
    <property type="match status" value="1"/>
</dbReference>
<dbReference type="InterPro" id="IPR025325">
    <property type="entry name" value="DUF4231"/>
</dbReference>
<dbReference type="Pfam" id="PF14015">
    <property type="entry name" value="DUF4231"/>
    <property type="match status" value="1"/>
</dbReference>
<protein>
    <submittedName>
        <fullName evidence="2">DUF4231 domain-containing protein</fullName>
    </submittedName>
</protein>
<keyword evidence="3" id="KW-1185">Reference proteome</keyword>
<proteinExistence type="predicted"/>
<evidence type="ECO:0000256" key="1">
    <source>
        <dbReference type="SAM" id="Phobius"/>
    </source>
</evidence>
<dbReference type="EMBL" id="JBHUER010000010">
    <property type="protein sequence ID" value="MFD1703987.1"/>
    <property type="molecule type" value="Genomic_DNA"/>
</dbReference>
<sequence length="161" mass="18188">MGAENFETTFLQHVRNSIKQNRKMADRAMYQFIALRLGLVVTSASLPALTTAEDKGWATWAAILVAVLAGLDTQFRWGEEWRHFRSTERMLERMVRDYGRREAAIAAGRSIGPISTQVENFDKLFDNVEALLQTESDNFFKFRVADESVKGTPPRARSGSA</sequence>
<keyword evidence="1" id="KW-0472">Membrane</keyword>
<comment type="caution">
    <text evidence="2">The sequence shown here is derived from an EMBL/GenBank/DDBJ whole genome shotgun (WGS) entry which is preliminary data.</text>
</comment>
<keyword evidence="1" id="KW-0812">Transmembrane</keyword>